<organism evidence="2">
    <name type="scientific">Candidatus Moduliflexus flocculans</name>
    <dbReference type="NCBI Taxonomy" id="1499966"/>
    <lineage>
        <taxon>Bacteria</taxon>
        <taxon>Candidatus Moduliflexota</taxon>
        <taxon>Candidatus Moduliflexia</taxon>
        <taxon>Candidatus Moduliflexales</taxon>
        <taxon>Candidatus Moduliflexaceae</taxon>
    </lineage>
</organism>
<feature type="signal peptide" evidence="1">
    <location>
        <begin position="1"/>
        <end position="22"/>
    </location>
</feature>
<evidence type="ECO:0000313" key="3">
    <source>
        <dbReference type="Proteomes" id="UP000030700"/>
    </source>
</evidence>
<protein>
    <recommendedName>
        <fullName evidence="4">Porin</fullName>
    </recommendedName>
</protein>
<evidence type="ECO:0008006" key="4">
    <source>
        <dbReference type="Google" id="ProtNLM"/>
    </source>
</evidence>
<dbReference type="HOGENOM" id="CLU_728941_0_0_0"/>
<accession>A0A0S6VTP3</accession>
<evidence type="ECO:0000256" key="1">
    <source>
        <dbReference type="SAM" id="SignalP"/>
    </source>
</evidence>
<evidence type="ECO:0000313" key="2">
    <source>
        <dbReference type="EMBL" id="GAK50807.1"/>
    </source>
</evidence>
<dbReference type="AlphaFoldDB" id="A0A0S6VTP3"/>
<dbReference type="Proteomes" id="UP000030700">
    <property type="component" value="Unassembled WGS sequence"/>
</dbReference>
<gene>
    <name evidence="2" type="ORF">U14_02048</name>
</gene>
<keyword evidence="3" id="KW-1185">Reference proteome</keyword>
<feature type="chain" id="PRO_5006631502" description="Porin" evidence="1">
    <location>
        <begin position="23"/>
        <end position="379"/>
    </location>
</feature>
<sequence length="379" mass="40112">MKLRALFATACAGLLVAPMAFAEVSAKVGLSGDVETNTTWQYFTTEKGAGSDDLNSNAWSNDGRTHLKLTGRVDSDSGWFAAAQGDAMIATGGTTGVDDAWVQFGTSSFATKIGRYGLEELLSKGQDTYIAEAPLRGAGRYQGDYFRGRFGDAIGNIGFDFTFSETSKMQIGVIVGGKDVSSVLLSTDSTGTAVQSTATFGANVYGIRPVFIFNSGAFTVKVGGEYGMTSAKDEKISSGTTWVDNDYEKNQMGGAVDLSMTAGTMSFGVAGAYGQTTGQWVTGEDVADLTQMSVFGWFKMPVGEADTLGLGVGYFSNDTKDVVTNDSVESYISYAHQLPVEGLKMTFAGSYAMASADPEKGSSQDSSAYGVRMRMNYDF</sequence>
<name>A0A0S6VTP3_9BACT</name>
<dbReference type="EMBL" id="DF820456">
    <property type="protein sequence ID" value="GAK50807.1"/>
    <property type="molecule type" value="Genomic_DNA"/>
</dbReference>
<proteinExistence type="predicted"/>
<reference evidence="2" key="1">
    <citation type="journal article" date="2015" name="PeerJ">
        <title>First genomic representation of candidate bacterial phylum KSB3 points to enhanced environmental sensing as a trigger of wastewater bulking.</title>
        <authorList>
            <person name="Sekiguchi Y."/>
            <person name="Ohashi A."/>
            <person name="Parks D.H."/>
            <person name="Yamauchi T."/>
            <person name="Tyson G.W."/>
            <person name="Hugenholtz P."/>
        </authorList>
    </citation>
    <scope>NUCLEOTIDE SEQUENCE [LARGE SCALE GENOMIC DNA]</scope>
</reference>
<keyword evidence="1" id="KW-0732">Signal</keyword>